<dbReference type="InterPro" id="IPR005467">
    <property type="entry name" value="His_kinase_dom"/>
</dbReference>
<dbReference type="InterPro" id="IPR003594">
    <property type="entry name" value="HATPase_dom"/>
</dbReference>
<organism evidence="9 10">
    <name type="scientific">Thermoflavifilum thermophilum</name>
    <dbReference type="NCBI Taxonomy" id="1393122"/>
    <lineage>
        <taxon>Bacteria</taxon>
        <taxon>Pseudomonadati</taxon>
        <taxon>Bacteroidota</taxon>
        <taxon>Chitinophagia</taxon>
        <taxon>Chitinophagales</taxon>
        <taxon>Chitinophagaceae</taxon>
        <taxon>Thermoflavifilum</taxon>
    </lineage>
</organism>
<evidence type="ECO:0000259" key="8">
    <source>
        <dbReference type="PROSITE" id="PS50109"/>
    </source>
</evidence>
<evidence type="ECO:0000256" key="7">
    <source>
        <dbReference type="SAM" id="Phobius"/>
    </source>
</evidence>
<name>A0A1I7NCX9_9BACT</name>
<dbReference type="EC" id="2.7.13.3" evidence="2"/>
<comment type="catalytic activity">
    <reaction evidence="1">
        <text>ATP + protein L-histidine = ADP + protein N-phospho-L-histidine.</text>
        <dbReference type="EC" id="2.7.13.3"/>
    </reaction>
</comment>
<dbReference type="PROSITE" id="PS50109">
    <property type="entry name" value="HIS_KIN"/>
    <property type="match status" value="1"/>
</dbReference>
<evidence type="ECO:0000256" key="5">
    <source>
        <dbReference type="ARBA" id="ARBA00022777"/>
    </source>
</evidence>
<dbReference type="AlphaFoldDB" id="A0A1I7NCX9"/>
<feature type="transmembrane region" description="Helical" evidence="7">
    <location>
        <begin position="83"/>
        <end position="102"/>
    </location>
</feature>
<dbReference type="PANTHER" id="PTHR45453">
    <property type="entry name" value="PHOSPHATE REGULON SENSOR PROTEIN PHOR"/>
    <property type="match status" value="1"/>
</dbReference>
<keyword evidence="6" id="KW-0902">Two-component regulatory system</keyword>
<dbReference type="InterPro" id="IPR003661">
    <property type="entry name" value="HisK_dim/P_dom"/>
</dbReference>
<proteinExistence type="predicted"/>
<dbReference type="SUPFAM" id="SSF47384">
    <property type="entry name" value="Homodimeric domain of signal transducing histidine kinase"/>
    <property type="match status" value="1"/>
</dbReference>
<sequence>MKRRAIIKQKSTRFITYFYFFLLVYTLAALIWWGISLFHQSEIITESQQRYLRLTVDSLQHPALFQQEMARIAHEEQMRKFKYWGEGITFLLVILIGAAYVYRATRRQILLSRQQNNFMMAVTHELKSPIAALQLNLETLLKRKLDPEKQQKLLESMIAETTRLNHLCNNMLLASQFESRQYQMIKEQLNLSELVTQCVLQQQRRVHTHTFVSHIDQDVWIKGDMLTLSLAINNLIENAVKYSPKGSTVEISLHKDQAMAVVSVADEGSGIPDAEKTKIFDRFYRIGNENTRKTKGTGLGLYLTKKIVQEHRGMIRVLDRKPQGSIFEIAFPLTRDLIS</sequence>
<dbReference type="GO" id="GO:0016036">
    <property type="term" value="P:cellular response to phosphate starvation"/>
    <property type="evidence" value="ECO:0007669"/>
    <property type="project" value="TreeGrafter"/>
</dbReference>
<feature type="domain" description="Histidine kinase" evidence="8">
    <location>
        <begin position="121"/>
        <end position="335"/>
    </location>
</feature>
<dbReference type="SUPFAM" id="SSF55874">
    <property type="entry name" value="ATPase domain of HSP90 chaperone/DNA topoisomerase II/histidine kinase"/>
    <property type="match status" value="1"/>
</dbReference>
<dbReference type="GO" id="GO:0004721">
    <property type="term" value="F:phosphoprotein phosphatase activity"/>
    <property type="evidence" value="ECO:0007669"/>
    <property type="project" value="TreeGrafter"/>
</dbReference>
<keyword evidence="5 9" id="KW-0418">Kinase</keyword>
<keyword evidence="10" id="KW-1185">Reference proteome</keyword>
<keyword evidence="7" id="KW-0812">Transmembrane</keyword>
<dbReference type="InterPro" id="IPR036890">
    <property type="entry name" value="HATPase_C_sf"/>
</dbReference>
<dbReference type="InterPro" id="IPR036097">
    <property type="entry name" value="HisK_dim/P_sf"/>
</dbReference>
<dbReference type="InterPro" id="IPR050351">
    <property type="entry name" value="BphY/WalK/GraS-like"/>
</dbReference>
<reference evidence="10" key="1">
    <citation type="submission" date="2016-10" db="EMBL/GenBank/DDBJ databases">
        <authorList>
            <person name="Varghese N."/>
            <person name="Submissions S."/>
        </authorList>
    </citation>
    <scope>NUCLEOTIDE SEQUENCE [LARGE SCALE GENOMIC DNA]</scope>
    <source>
        <strain evidence="10">DSM 14807</strain>
    </source>
</reference>
<keyword evidence="7" id="KW-0472">Membrane</keyword>
<feature type="transmembrane region" description="Helical" evidence="7">
    <location>
        <begin position="12"/>
        <end position="35"/>
    </location>
</feature>
<keyword evidence="7" id="KW-1133">Transmembrane helix</keyword>
<dbReference type="GO" id="GO:0000155">
    <property type="term" value="F:phosphorelay sensor kinase activity"/>
    <property type="evidence" value="ECO:0007669"/>
    <property type="project" value="InterPro"/>
</dbReference>
<protein>
    <recommendedName>
        <fullName evidence="2">histidine kinase</fullName>
        <ecNumber evidence="2">2.7.13.3</ecNumber>
    </recommendedName>
</protein>
<keyword evidence="3" id="KW-0597">Phosphoprotein</keyword>
<dbReference type="CDD" id="cd00082">
    <property type="entry name" value="HisKA"/>
    <property type="match status" value="1"/>
</dbReference>
<evidence type="ECO:0000256" key="6">
    <source>
        <dbReference type="ARBA" id="ARBA00023012"/>
    </source>
</evidence>
<accession>A0A1I7NCX9</accession>
<dbReference type="InterPro" id="IPR004358">
    <property type="entry name" value="Sig_transdc_His_kin-like_C"/>
</dbReference>
<dbReference type="Pfam" id="PF00512">
    <property type="entry name" value="HisKA"/>
    <property type="match status" value="1"/>
</dbReference>
<dbReference type="CDD" id="cd00075">
    <property type="entry name" value="HATPase"/>
    <property type="match status" value="1"/>
</dbReference>
<evidence type="ECO:0000313" key="9">
    <source>
        <dbReference type="EMBL" id="SFV32537.1"/>
    </source>
</evidence>
<dbReference type="EMBL" id="FPCJ01000001">
    <property type="protein sequence ID" value="SFV32537.1"/>
    <property type="molecule type" value="Genomic_DNA"/>
</dbReference>
<dbReference type="RefSeq" id="WP_092459222.1">
    <property type="nucleotide sequence ID" value="NZ_FPCJ01000001.1"/>
</dbReference>
<evidence type="ECO:0000313" key="10">
    <source>
        <dbReference type="Proteomes" id="UP000199537"/>
    </source>
</evidence>
<evidence type="ECO:0000256" key="2">
    <source>
        <dbReference type="ARBA" id="ARBA00012438"/>
    </source>
</evidence>
<dbReference type="Pfam" id="PF02518">
    <property type="entry name" value="HATPase_c"/>
    <property type="match status" value="1"/>
</dbReference>
<evidence type="ECO:0000256" key="1">
    <source>
        <dbReference type="ARBA" id="ARBA00000085"/>
    </source>
</evidence>
<gene>
    <name evidence="9" type="ORF">SAMN05660895_1375</name>
</gene>
<dbReference type="Gene3D" id="3.30.565.10">
    <property type="entry name" value="Histidine kinase-like ATPase, C-terminal domain"/>
    <property type="match status" value="1"/>
</dbReference>
<dbReference type="SMART" id="SM00387">
    <property type="entry name" value="HATPase_c"/>
    <property type="match status" value="1"/>
</dbReference>
<dbReference type="FunFam" id="3.30.565.10:FF:000006">
    <property type="entry name" value="Sensor histidine kinase WalK"/>
    <property type="match status" value="1"/>
</dbReference>
<dbReference type="OrthoDB" id="9804645at2"/>
<dbReference type="Gene3D" id="1.10.287.130">
    <property type="match status" value="1"/>
</dbReference>
<evidence type="ECO:0000256" key="3">
    <source>
        <dbReference type="ARBA" id="ARBA00022553"/>
    </source>
</evidence>
<dbReference type="GO" id="GO:0005886">
    <property type="term" value="C:plasma membrane"/>
    <property type="evidence" value="ECO:0007669"/>
    <property type="project" value="TreeGrafter"/>
</dbReference>
<dbReference type="Proteomes" id="UP000199537">
    <property type="component" value="Unassembled WGS sequence"/>
</dbReference>
<keyword evidence="4" id="KW-0808">Transferase</keyword>
<dbReference type="STRING" id="1393122.SAMN05660895_1375"/>
<evidence type="ECO:0000256" key="4">
    <source>
        <dbReference type="ARBA" id="ARBA00022679"/>
    </source>
</evidence>
<dbReference type="PRINTS" id="PR00344">
    <property type="entry name" value="BCTRLSENSOR"/>
</dbReference>
<dbReference type="SMART" id="SM00388">
    <property type="entry name" value="HisKA"/>
    <property type="match status" value="1"/>
</dbReference>
<dbReference type="PANTHER" id="PTHR45453:SF1">
    <property type="entry name" value="PHOSPHATE REGULON SENSOR PROTEIN PHOR"/>
    <property type="match status" value="1"/>
</dbReference>